<protein>
    <submittedName>
        <fullName evidence="2">Uncharacterized protein</fullName>
    </submittedName>
</protein>
<name>A0A329BEC9_9BURK</name>
<dbReference type="AlphaFoldDB" id="A0A329BEC9"/>
<gene>
    <name evidence="2" type="ORF">BX591_13055</name>
</gene>
<evidence type="ECO:0000256" key="1">
    <source>
        <dbReference type="SAM" id="SignalP"/>
    </source>
</evidence>
<feature type="chain" id="PRO_5016445122" evidence="1">
    <location>
        <begin position="20"/>
        <end position="284"/>
    </location>
</feature>
<feature type="signal peptide" evidence="1">
    <location>
        <begin position="1"/>
        <end position="19"/>
    </location>
</feature>
<accession>A0A329BEC9</accession>
<dbReference type="Proteomes" id="UP000248918">
    <property type="component" value="Unassembled WGS sequence"/>
</dbReference>
<comment type="caution">
    <text evidence="2">The sequence shown here is derived from an EMBL/GenBank/DDBJ whole genome shotgun (WGS) entry which is preliminary data.</text>
</comment>
<proteinExistence type="predicted"/>
<organism evidence="2 3">
    <name type="scientific">Paraburkholderia bryophila</name>
    <dbReference type="NCBI Taxonomy" id="420952"/>
    <lineage>
        <taxon>Bacteria</taxon>
        <taxon>Pseudomonadati</taxon>
        <taxon>Pseudomonadota</taxon>
        <taxon>Betaproteobacteria</taxon>
        <taxon>Burkholderiales</taxon>
        <taxon>Burkholderiaceae</taxon>
        <taxon>Paraburkholderia</taxon>
    </lineage>
</organism>
<keyword evidence="1" id="KW-0732">Signal</keyword>
<dbReference type="EMBL" id="QLTK01000030">
    <property type="protein sequence ID" value="RAS21226.1"/>
    <property type="molecule type" value="Genomic_DNA"/>
</dbReference>
<dbReference type="RefSeq" id="WP_146749829.1">
    <property type="nucleotide sequence ID" value="NZ_CADFFP010000001.1"/>
</dbReference>
<reference evidence="2 3" key="1">
    <citation type="submission" date="2018-06" db="EMBL/GenBank/DDBJ databases">
        <title>Genomic Encyclopedia of Type Strains, Phase III (KMG-III): the genomes of soil and plant-associated and newly described type strains.</title>
        <authorList>
            <person name="Whitman W."/>
        </authorList>
    </citation>
    <scope>NUCLEOTIDE SEQUENCE [LARGE SCALE GENOMIC DNA]</scope>
    <source>
        <strain evidence="2 3">LMG 23644</strain>
    </source>
</reference>
<sequence>MYRHLVVGCVCAVSAVSTAVSQTVEDPACPSLVTYRDGQLYSDFDRTFRKWNAANEALNDTRALRSQLTTDQQLQTAAEVAGTTLHMLNILVGALNGVLDIATVGEQGALSNVGQAAASEIVKRVSSTGSAIELVQAQTDGQMATAVAGEIPIIRGAVRFFEGLEKAQEFESLSQDAKRVLNSQLASVESSLKRIEARTARIRRAHTVETAVVSLIDQRCGKSKQPRVAASTAAPPAVVSHELKTVTRAQSRPKECDLLNDTATTSELATDNPDELNRLVQLCN</sequence>
<evidence type="ECO:0000313" key="3">
    <source>
        <dbReference type="Proteomes" id="UP000248918"/>
    </source>
</evidence>
<evidence type="ECO:0000313" key="2">
    <source>
        <dbReference type="EMBL" id="RAS21226.1"/>
    </source>
</evidence>